<dbReference type="EMBL" id="QTSX02002845">
    <property type="protein sequence ID" value="KAJ9074839.1"/>
    <property type="molecule type" value="Genomic_DNA"/>
</dbReference>
<gene>
    <name evidence="1" type="ORF">DSO57_1002268</name>
</gene>
<keyword evidence="2" id="KW-1185">Reference proteome</keyword>
<organism evidence="1 2">
    <name type="scientific">Entomophthora muscae</name>
    <dbReference type="NCBI Taxonomy" id="34485"/>
    <lineage>
        <taxon>Eukaryota</taxon>
        <taxon>Fungi</taxon>
        <taxon>Fungi incertae sedis</taxon>
        <taxon>Zoopagomycota</taxon>
        <taxon>Entomophthoromycotina</taxon>
        <taxon>Entomophthoromycetes</taxon>
        <taxon>Entomophthorales</taxon>
        <taxon>Entomophthoraceae</taxon>
        <taxon>Entomophthora</taxon>
    </lineage>
</organism>
<accession>A0ACC2TJI4</accession>
<evidence type="ECO:0000313" key="1">
    <source>
        <dbReference type="EMBL" id="KAJ9074839.1"/>
    </source>
</evidence>
<sequence length="494" mass="53359">MILASLLFPLGVFSSVDVPKSVLDYKGEVVPVLVQFDPPTHVITKVERGQYGNSDARARALVKELQKFATKSQAAAVAFLDGLENKNYRSYYISNTLAVDAPLEAIKKLASFDGIKTVAPNFAPSKPQLNTEGMDSVSKKYKSEYYPEFGNKKPRFREAPTSRSPAIKIINAHNVDPKIISKAKDLVFGNLDSGVDLNHPVLKDNYKGTKSNHNYAWFDATRETPIKPRGNKPLSVPHDNTSHGTRVVSLAVGKNGIGVSPESKWIACKAIDNLDKPTTEYYLSCQQFLLAPTDLDGKDPDPKQRPHVIGNSWTCTKEYNCFNEPFIYASHAHHVAGIFNVAAAGNSGYLGCGGITYPPAENKHSFVIAGVEQDSLTRTLFSSLGPSQWGSPSIDVSAPGDHILAAEPDGAYGYESGTSFAAPLAAGGSLLVMAACPHLQRDPSALAEILHKSATPKYSTKGCGGDTDKSIPNNEYGFGLLDVQKAINLCTNKK</sequence>
<comment type="caution">
    <text evidence="1">The sequence shown here is derived from an EMBL/GenBank/DDBJ whole genome shotgun (WGS) entry which is preliminary data.</text>
</comment>
<protein>
    <submittedName>
        <fullName evidence="1">Uncharacterized protein</fullName>
    </submittedName>
</protein>
<proteinExistence type="predicted"/>
<reference evidence="1" key="1">
    <citation type="submission" date="2022-04" db="EMBL/GenBank/DDBJ databases">
        <title>Genome of the entomopathogenic fungus Entomophthora muscae.</title>
        <authorList>
            <person name="Elya C."/>
            <person name="Lovett B.R."/>
            <person name="Lee E."/>
            <person name="Macias A.M."/>
            <person name="Hajek A.E."/>
            <person name="De Bivort B.L."/>
            <person name="Kasson M.T."/>
            <person name="De Fine Licht H.H."/>
            <person name="Stajich J.E."/>
        </authorList>
    </citation>
    <scope>NUCLEOTIDE SEQUENCE</scope>
    <source>
        <strain evidence="1">Berkeley</strain>
    </source>
</reference>
<evidence type="ECO:0000313" key="2">
    <source>
        <dbReference type="Proteomes" id="UP001165960"/>
    </source>
</evidence>
<dbReference type="Proteomes" id="UP001165960">
    <property type="component" value="Unassembled WGS sequence"/>
</dbReference>
<name>A0ACC2TJI4_9FUNG</name>